<dbReference type="Proteomes" id="UP000612361">
    <property type="component" value="Unassembled WGS sequence"/>
</dbReference>
<comment type="subcellular location">
    <subcellularLocation>
        <location evidence="1">Cell membrane</location>
        <topology evidence="1">Multi-pass membrane protein</topology>
    </subcellularLocation>
</comment>
<dbReference type="AlphaFoldDB" id="A0A923I5L2"/>
<protein>
    <submittedName>
        <fullName evidence="7">Flippase</fullName>
    </submittedName>
</protein>
<dbReference type="CDD" id="cd13128">
    <property type="entry name" value="MATE_Wzx_like"/>
    <property type="match status" value="1"/>
</dbReference>
<keyword evidence="4 6" id="KW-1133">Transmembrane helix</keyword>
<dbReference type="Pfam" id="PF01943">
    <property type="entry name" value="Polysacc_synt"/>
    <property type="match status" value="1"/>
</dbReference>
<reference evidence="7" key="1">
    <citation type="submission" date="2020-08" db="EMBL/GenBank/DDBJ databases">
        <title>Novel species isolated from subtropical streams in China.</title>
        <authorList>
            <person name="Lu H."/>
        </authorList>
    </citation>
    <scope>NUCLEOTIDE SEQUENCE</scope>
    <source>
        <strain evidence="7">CY7W</strain>
    </source>
</reference>
<dbReference type="PANTHER" id="PTHR30250">
    <property type="entry name" value="PST FAMILY PREDICTED COLANIC ACID TRANSPORTER"/>
    <property type="match status" value="1"/>
</dbReference>
<keyword evidence="3 6" id="KW-0812">Transmembrane</keyword>
<feature type="transmembrane region" description="Helical" evidence="6">
    <location>
        <begin position="164"/>
        <end position="185"/>
    </location>
</feature>
<comment type="caution">
    <text evidence="7">The sequence shown here is derived from an EMBL/GenBank/DDBJ whole genome shotgun (WGS) entry which is preliminary data.</text>
</comment>
<evidence type="ECO:0000256" key="2">
    <source>
        <dbReference type="ARBA" id="ARBA00022475"/>
    </source>
</evidence>
<feature type="transmembrane region" description="Helical" evidence="6">
    <location>
        <begin position="305"/>
        <end position="322"/>
    </location>
</feature>
<evidence type="ECO:0000256" key="6">
    <source>
        <dbReference type="SAM" id="Phobius"/>
    </source>
</evidence>
<evidence type="ECO:0000313" key="8">
    <source>
        <dbReference type="Proteomes" id="UP000612361"/>
    </source>
</evidence>
<feature type="transmembrane region" description="Helical" evidence="6">
    <location>
        <begin position="408"/>
        <end position="426"/>
    </location>
</feature>
<dbReference type="InterPro" id="IPR050833">
    <property type="entry name" value="Poly_Biosynth_Transport"/>
</dbReference>
<proteinExistence type="predicted"/>
<evidence type="ECO:0000313" key="7">
    <source>
        <dbReference type="EMBL" id="MBC3936972.1"/>
    </source>
</evidence>
<feature type="transmembrane region" description="Helical" evidence="6">
    <location>
        <begin position="265"/>
        <end position="285"/>
    </location>
</feature>
<dbReference type="PANTHER" id="PTHR30250:SF11">
    <property type="entry name" value="O-ANTIGEN TRANSPORTER-RELATED"/>
    <property type="match status" value="1"/>
</dbReference>
<feature type="transmembrane region" description="Helical" evidence="6">
    <location>
        <begin position="432"/>
        <end position="455"/>
    </location>
</feature>
<evidence type="ECO:0000256" key="3">
    <source>
        <dbReference type="ARBA" id="ARBA00022692"/>
    </source>
</evidence>
<dbReference type="EMBL" id="JACOGG010000026">
    <property type="protein sequence ID" value="MBC3936972.1"/>
    <property type="molecule type" value="Genomic_DNA"/>
</dbReference>
<dbReference type="InterPro" id="IPR002797">
    <property type="entry name" value="Polysacc_synth"/>
</dbReference>
<sequence length="463" mass="51667">MDTIIYAYALNFKMTSPDAYSQKINIVFGIKFVGFGYNSSAEFLLDKLPDFMSSAAKNILYLVFVQGIIYLSPLLTLPYLTRTLEIEQFAAMSFAQVFVQYFVLVTDYGFGITATRLIALATGDFKNISEIVSNTLAVKLLLACLMGVVCVVLVWLIPSLHTSIWLIAATFIGVYGNALFPTWLFQGIERMRDLALITGLSRLLVLPPIFFFVHTPDDVVLAGALLNAPGVLAALMSFILLRQQKVFEWVPVSWARMLDMLREGWHVFISNIFISLYTVVNLTLLKFLGTPEQVAFFAASDKIRFAIQGFIQPIASALFPRFSAMGRNHQSEEFVKLNRLGWIALVGTQIVGAFVVFFGADFVAKYYFGAAFEGISIYLKAFALLPVVIAVATVFAQWRLLALGEGAALSRIYMVAGPVHIVYAIIATSYWGWGGLLASVYLTEIMITLAMYFILRKKRIRIF</sequence>
<feature type="transmembrane region" description="Helical" evidence="6">
    <location>
        <begin position="140"/>
        <end position="158"/>
    </location>
</feature>
<keyword evidence="8" id="KW-1185">Reference proteome</keyword>
<dbReference type="RefSeq" id="WP_186882495.1">
    <property type="nucleotide sequence ID" value="NZ_JACOGG010000026.1"/>
</dbReference>
<feature type="transmembrane region" description="Helical" evidence="6">
    <location>
        <begin position="194"/>
        <end position="213"/>
    </location>
</feature>
<evidence type="ECO:0000256" key="1">
    <source>
        <dbReference type="ARBA" id="ARBA00004651"/>
    </source>
</evidence>
<dbReference type="GO" id="GO:0005886">
    <property type="term" value="C:plasma membrane"/>
    <property type="evidence" value="ECO:0007669"/>
    <property type="project" value="UniProtKB-SubCell"/>
</dbReference>
<feature type="transmembrane region" description="Helical" evidence="6">
    <location>
        <begin position="219"/>
        <end position="241"/>
    </location>
</feature>
<feature type="transmembrane region" description="Helical" evidence="6">
    <location>
        <begin position="99"/>
        <end position="119"/>
    </location>
</feature>
<feature type="transmembrane region" description="Helical" evidence="6">
    <location>
        <begin position="342"/>
        <end position="363"/>
    </location>
</feature>
<feature type="transmembrane region" description="Helical" evidence="6">
    <location>
        <begin position="375"/>
        <end position="396"/>
    </location>
</feature>
<keyword evidence="2" id="KW-1003">Cell membrane</keyword>
<gene>
    <name evidence="7" type="ORF">H8K47_16535</name>
</gene>
<organism evidence="7 8">
    <name type="scientific">Undibacterium rugosum</name>
    <dbReference type="NCBI Taxonomy" id="2762291"/>
    <lineage>
        <taxon>Bacteria</taxon>
        <taxon>Pseudomonadati</taxon>
        <taxon>Pseudomonadota</taxon>
        <taxon>Betaproteobacteria</taxon>
        <taxon>Burkholderiales</taxon>
        <taxon>Oxalobacteraceae</taxon>
        <taxon>Undibacterium</taxon>
    </lineage>
</organism>
<keyword evidence="5 6" id="KW-0472">Membrane</keyword>
<name>A0A923I5L2_9BURK</name>
<evidence type="ECO:0000256" key="4">
    <source>
        <dbReference type="ARBA" id="ARBA00022989"/>
    </source>
</evidence>
<accession>A0A923I5L2</accession>
<evidence type="ECO:0000256" key="5">
    <source>
        <dbReference type="ARBA" id="ARBA00023136"/>
    </source>
</evidence>
<feature type="transmembrane region" description="Helical" evidence="6">
    <location>
        <begin position="59"/>
        <end position="79"/>
    </location>
</feature>